<gene>
    <name evidence="1" type="ORF">GCM10009799_19220</name>
</gene>
<name>A0ABN2SVV1_9ACTN</name>
<dbReference type="EMBL" id="BAAAPC010000007">
    <property type="protein sequence ID" value="GAA1993461.1"/>
    <property type="molecule type" value="Genomic_DNA"/>
</dbReference>
<keyword evidence="2" id="KW-1185">Reference proteome</keyword>
<comment type="caution">
    <text evidence="1">The sequence shown here is derived from an EMBL/GenBank/DDBJ whole genome shotgun (WGS) entry which is preliminary data.</text>
</comment>
<reference evidence="1 2" key="1">
    <citation type="journal article" date="2019" name="Int. J. Syst. Evol. Microbiol.">
        <title>The Global Catalogue of Microorganisms (GCM) 10K type strain sequencing project: providing services to taxonomists for standard genome sequencing and annotation.</title>
        <authorList>
            <consortium name="The Broad Institute Genomics Platform"/>
            <consortium name="The Broad Institute Genome Sequencing Center for Infectious Disease"/>
            <person name="Wu L."/>
            <person name="Ma J."/>
        </authorList>
    </citation>
    <scope>NUCLEOTIDE SEQUENCE [LARGE SCALE GENOMIC DNA]</scope>
    <source>
        <strain evidence="1 2">JCM 15313</strain>
    </source>
</reference>
<organism evidence="1 2">
    <name type="scientific">Nocardiopsis rhodophaea</name>
    <dbReference type="NCBI Taxonomy" id="280238"/>
    <lineage>
        <taxon>Bacteria</taxon>
        <taxon>Bacillati</taxon>
        <taxon>Actinomycetota</taxon>
        <taxon>Actinomycetes</taxon>
        <taxon>Streptosporangiales</taxon>
        <taxon>Nocardiopsidaceae</taxon>
        <taxon>Nocardiopsis</taxon>
    </lineage>
</organism>
<proteinExistence type="predicted"/>
<evidence type="ECO:0000313" key="1">
    <source>
        <dbReference type="EMBL" id="GAA1993461.1"/>
    </source>
</evidence>
<sequence length="64" mass="7030">MRRHPIVTISGHWNVQGSIATGKTGYRVAVLGDRVEKHHDELLDGIAPIAARTTIDRVRCPASE</sequence>
<dbReference type="Proteomes" id="UP001501585">
    <property type="component" value="Unassembled WGS sequence"/>
</dbReference>
<evidence type="ECO:0000313" key="2">
    <source>
        <dbReference type="Proteomes" id="UP001501585"/>
    </source>
</evidence>
<protein>
    <submittedName>
        <fullName evidence="1">Uncharacterized protein</fullName>
    </submittedName>
</protein>
<accession>A0ABN2SVV1</accession>